<feature type="transmembrane region" description="Helical" evidence="4">
    <location>
        <begin position="487"/>
        <end position="505"/>
    </location>
</feature>
<feature type="transmembrane region" description="Helical" evidence="4">
    <location>
        <begin position="460"/>
        <end position="481"/>
    </location>
</feature>
<proteinExistence type="predicted"/>
<organism evidence="6 7">
    <name type="scientific">Clavelina lepadiformis</name>
    <name type="common">Light-bulb sea squirt</name>
    <name type="synonym">Ascidia lepadiformis</name>
    <dbReference type="NCBI Taxonomy" id="159417"/>
    <lineage>
        <taxon>Eukaryota</taxon>
        <taxon>Metazoa</taxon>
        <taxon>Chordata</taxon>
        <taxon>Tunicata</taxon>
        <taxon>Ascidiacea</taxon>
        <taxon>Aplousobranchia</taxon>
        <taxon>Clavelinidae</taxon>
        <taxon>Clavelina</taxon>
    </lineage>
</organism>
<feature type="transmembrane region" description="Helical" evidence="4">
    <location>
        <begin position="92"/>
        <end position="114"/>
    </location>
</feature>
<dbReference type="PANTHER" id="PTHR20893">
    <property type="entry name" value="LD08641P"/>
    <property type="match status" value="1"/>
</dbReference>
<evidence type="ECO:0000256" key="2">
    <source>
        <dbReference type="ARBA" id="ARBA00022771"/>
    </source>
</evidence>
<dbReference type="CDD" id="cd16495">
    <property type="entry name" value="RING_CH-C4HC3_MARCH"/>
    <property type="match status" value="1"/>
</dbReference>
<dbReference type="SUPFAM" id="SSF57850">
    <property type="entry name" value="RING/U-box"/>
    <property type="match status" value="1"/>
</dbReference>
<evidence type="ECO:0000313" key="7">
    <source>
        <dbReference type="Proteomes" id="UP001642483"/>
    </source>
</evidence>
<reference evidence="6 7" key="1">
    <citation type="submission" date="2024-02" db="EMBL/GenBank/DDBJ databases">
        <authorList>
            <person name="Daric V."/>
            <person name="Darras S."/>
        </authorList>
    </citation>
    <scope>NUCLEOTIDE SEQUENCE [LARGE SCALE GENOMIC DNA]</scope>
</reference>
<dbReference type="SMART" id="SM00744">
    <property type="entry name" value="RINGv"/>
    <property type="match status" value="1"/>
</dbReference>
<dbReference type="EMBL" id="CAWYQH010000013">
    <property type="protein sequence ID" value="CAK8674985.1"/>
    <property type="molecule type" value="Genomic_DNA"/>
</dbReference>
<accession>A0ABP0F952</accession>
<evidence type="ECO:0000256" key="3">
    <source>
        <dbReference type="ARBA" id="ARBA00022833"/>
    </source>
</evidence>
<keyword evidence="4" id="KW-0472">Membrane</keyword>
<evidence type="ECO:0000313" key="6">
    <source>
        <dbReference type="EMBL" id="CAK8674985.1"/>
    </source>
</evidence>
<keyword evidence="4" id="KW-1133">Transmembrane helix</keyword>
<dbReference type="Gene3D" id="3.30.40.10">
    <property type="entry name" value="Zinc/RING finger domain, C3HC4 (zinc finger)"/>
    <property type="match status" value="1"/>
</dbReference>
<sequence length="597" mass="66625">MLFTSLSYMACDDSFNCSDRGNCRNGVCICQVQFAGENCTQTNIGYIAAFSSIFCALGLISIIQLVICIHSEYRRQKHPTVLSAFRVTTQKLLLGVVIAASITRILYFSLQGVIPEQWLIPMESAYHPILITGFSLVVCYWSEAFFLETVSVDASHKARFLSKSFVAFSVFNVVLYVMLLAHFVLTAVGFYSPGSEELWLNGAFQASFGIVLFVVYVIFLAIGVEIFFKVRGAFTISNEVAHSSSTDLNNMNKKEVFKSRLALVFQALLTLLTVLCVIFDAAGNLWKYKVNPSTRSTHEVIYRIAEVGAVLWFPCVLWNSTCPEKLWFLNPRCLLKLTGDAGERLLSVQTSSSCRNRKIKTYNTFTQPSKDKILSEGFPKEQGECWICYDPDRRDAGELITPCLCRGGMAQVHHNCLRTWLVQHPNVEEACCKVCKHRYSIEQRKLEFGAMLCQSKRATLMIPAIVIAVIAPCASVLVFLLCDTLETYVKVLVLGVTILLELVCFKSLGINFTKLYQVTRISALRILNYTTPTVVVKLHDISNDVSDVSENNALLYDVDVTPQVNGDVIDGDRIPSGENLSDQMTNITDSPMLAHAS</sequence>
<feature type="transmembrane region" description="Helical" evidence="4">
    <location>
        <begin position="168"/>
        <end position="191"/>
    </location>
</feature>
<feature type="transmembrane region" description="Helical" evidence="4">
    <location>
        <begin position="126"/>
        <end position="147"/>
    </location>
</feature>
<dbReference type="Proteomes" id="UP001642483">
    <property type="component" value="Unassembled WGS sequence"/>
</dbReference>
<name>A0ABP0F952_CLALP</name>
<dbReference type="PROSITE" id="PS51292">
    <property type="entry name" value="ZF_RING_CH"/>
    <property type="match status" value="1"/>
</dbReference>
<keyword evidence="2" id="KW-0863">Zinc-finger</keyword>
<comment type="caution">
    <text evidence="6">The sequence shown here is derived from an EMBL/GenBank/DDBJ whole genome shotgun (WGS) entry which is preliminary data.</text>
</comment>
<keyword evidence="4" id="KW-0812">Transmembrane</keyword>
<feature type="transmembrane region" description="Helical" evidence="4">
    <location>
        <begin position="261"/>
        <end position="280"/>
    </location>
</feature>
<dbReference type="PANTHER" id="PTHR20893:SF2">
    <property type="entry name" value="LD08641P"/>
    <property type="match status" value="1"/>
</dbReference>
<feature type="transmembrane region" description="Helical" evidence="4">
    <location>
        <begin position="203"/>
        <end position="228"/>
    </location>
</feature>
<keyword evidence="7" id="KW-1185">Reference proteome</keyword>
<keyword evidence="1" id="KW-0479">Metal-binding</keyword>
<keyword evidence="3" id="KW-0862">Zinc</keyword>
<feature type="transmembrane region" description="Helical" evidence="4">
    <location>
        <begin position="44"/>
        <end position="71"/>
    </location>
</feature>
<dbReference type="InterPro" id="IPR013083">
    <property type="entry name" value="Znf_RING/FYVE/PHD"/>
</dbReference>
<gene>
    <name evidence="6" type="ORF">CVLEPA_LOCUS4625</name>
</gene>
<dbReference type="InterPro" id="IPR011016">
    <property type="entry name" value="Znf_RING-CH"/>
</dbReference>
<evidence type="ECO:0000259" key="5">
    <source>
        <dbReference type="PROSITE" id="PS51292"/>
    </source>
</evidence>
<feature type="domain" description="RING-CH-type" evidence="5">
    <location>
        <begin position="377"/>
        <end position="442"/>
    </location>
</feature>
<protein>
    <recommendedName>
        <fullName evidence="5">RING-CH-type domain-containing protein</fullName>
    </recommendedName>
</protein>
<evidence type="ECO:0000256" key="1">
    <source>
        <dbReference type="ARBA" id="ARBA00022723"/>
    </source>
</evidence>
<dbReference type="Pfam" id="PF12906">
    <property type="entry name" value="RINGv"/>
    <property type="match status" value="1"/>
</dbReference>
<evidence type="ECO:0000256" key="4">
    <source>
        <dbReference type="SAM" id="Phobius"/>
    </source>
</evidence>